<dbReference type="InterPro" id="IPR023298">
    <property type="entry name" value="ATPase_P-typ_TM_dom_sf"/>
</dbReference>
<feature type="binding site" evidence="18">
    <location>
        <position position="547"/>
    </location>
    <ligand>
        <name>Mg(2+)</name>
        <dbReference type="ChEBI" id="CHEBI:18420"/>
    </ligand>
</feature>
<dbReference type="NCBIfam" id="TIGR01494">
    <property type="entry name" value="ATPase_P-type"/>
    <property type="match status" value="1"/>
</dbReference>
<feature type="binding site" evidence="17">
    <location>
        <position position="701"/>
    </location>
    <ligand>
        <name>ATP</name>
        <dbReference type="ChEBI" id="CHEBI:30616"/>
    </ligand>
</feature>
<evidence type="ECO:0000256" key="13">
    <source>
        <dbReference type="ARBA" id="ARBA00023201"/>
    </source>
</evidence>
<dbReference type="Gene3D" id="2.70.150.10">
    <property type="entry name" value="Calcium-transporting ATPase, cytoplasmic transduction domain A"/>
    <property type="match status" value="1"/>
</dbReference>
<evidence type="ECO:0000256" key="16">
    <source>
        <dbReference type="PIRSR" id="PIRSR606539-1"/>
    </source>
</evidence>
<feature type="transmembrane region" description="Helical" evidence="19">
    <location>
        <begin position="1140"/>
        <end position="1162"/>
    </location>
</feature>
<dbReference type="InterPro" id="IPR036412">
    <property type="entry name" value="HAD-like_sf"/>
</dbReference>
<evidence type="ECO:0000256" key="15">
    <source>
        <dbReference type="ARBA" id="ARBA00049499"/>
    </source>
</evidence>
<feature type="binding site" evidence="17">
    <location>
        <position position="733"/>
    </location>
    <ligand>
        <name>ATP</name>
        <dbReference type="ChEBI" id="CHEBI:30616"/>
    </ligand>
</feature>
<feature type="domain" description="P-type ATPase A" evidence="21">
    <location>
        <begin position="226"/>
        <end position="280"/>
    </location>
</feature>
<dbReference type="Pfam" id="PF00122">
    <property type="entry name" value="E1-E2_ATPase"/>
    <property type="match status" value="1"/>
</dbReference>
<feature type="transmembrane region" description="Helical" evidence="19">
    <location>
        <begin position="1068"/>
        <end position="1087"/>
    </location>
</feature>
<feature type="region of interest" description="Disordered" evidence="20">
    <location>
        <begin position="1450"/>
        <end position="1491"/>
    </location>
</feature>
<feature type="transmembrane region" description="Helical" evidence="19">
    <location>
        <begin position="1212"/>
        <end position="1239"/>
    </location>
</feature>
<dbReference type="Gene3D" id="3.40.1110.10">
    <property type="entry name" value="Calcium-transporting ATPase, cytoplasmic domain N"/>
    <property type="match status" value="1"/>
</dbReference>
<dbReference type="SUPFAM" id="SSF81665">
    <property type="entry name" value="Calcium ATPase, transmembrane domain M"/>
    <property type="match status" value="1"/>
</dbReference>
<feature type="transmembrane region" description="Helical" evidence="19">
    <location>
        <begin position="155"/>
        <end position="173"/>
    </location>
</feature>
<evidence type="ECO:0000256" key="9">
    <source>
        <dbReference type="ARBA" id="ARBA00022967"/>
    </source>
</evidence>
<keyword evidence="10 19" id="KW-1133">Transmembrane helix</keyword>
<evidence type="ECO:0000313" key="25">
    <source>
        <dbReference type="Proteomes" id="UP000664859"/>
    </source>
</evidence>
<dbReference type="SUPFAM" id="SSF81653">
    <property type="entry name" value="Calcium ATPase, transduction domain A"/>
    <property type="match status" value="1"/>
</dbReference>
<evidence type="ECO:0000256" key="11">
    <source>
        <dbReference type="ARBA" id="ARBA00023053"/>
    </source>
</evidence>
<feature type="transmembrane region" description="Helical" evidence="19">
    <location>
        <begin position="1245"/>
        <end position="1272"/>
    </location>
</feature>
<evidence type="ECO:0000256" key="7">
    <source>
        <dbReference type="ARBA" id="ARBA00022840"/>
    </source>
</evidence>
<dbReference type="GO" id="GO:0000287">
    <property type="term" value="F:magnesium ion binding"/>
    <property type="evidence" value="ECO:0007669"/>
    <property type="project" value="UniProtKB-UniRule"/>
</dbReference>
<comment type="similarity">
    <text evidence="3 19">Belongs to the cation transport ATPase (P-type) (TC 3.A.3) family. Type IV subfamily.</text>
</comment>
<evidence type="ECO:0000259" key="21">
    <source>
        <dbReference type="Pfam" id="PF00122"/>
    </source>
</evidence>
<protein>
    <recommendedName>
        <fullName evidence="19">Phospholipid-transporting ATPase</fullName>
        <ecNumber evidence="19">7.6.2.1</ecNumber>
    </recommendedName>
</protein>
<dbReference type="PANTHER" id="PTHR24092">
    <property type="entry name" value="PROBABLE PHOSPHOLIPID-TRANSPORTING ATPASE"/>
    <property type="match status" value="1"/>
</dbReference>
<feature type="binding site" evidence="17">
    <location>
        <position position="978"/>
    </location>
    <ligand>
        <name>ATP</name>
        <dbReference type="ChEBI" id="CHEBI:30616"/>
    </ligand>
</feature>
<reference evidence="24" key="1">
    <citation type="submission" date="2021-02" db="EMBL/GenBank/DDBJ databases">
        <title>First Annotated Genome of the Yellow-green Alga Tribonema minus.</title>
        <authorList>
            <person name="Mahan K.M."/>
        </authorList>
    </citation>
    <scope>NUCLEOTIDE SEQUENCE</scope>
    <source>
        <strain evidence="24">UTEX B ZZ1240</strain>
    </source>
</reference>
<dbReference type="Pfam" id="PF13246">
    <property type="entry name" value="Cation_ATPase"/>
    <property type="match status" value="1"/>
</dbReference>
<evidence type="ECO:0000256" key="5">
    <source>
        <dbReference type="ARBA" id="ARBA00022723"/>
    </source>
</evidence>
<evidence type="ECO:0000256" key="4">
    <source>
        <dbReference type="ARBA" id="ARBA00022692"/>
    </source>
</evidence>
<feature type="active site" description="4-aspartylphosphate intermediate" evidence="16">
    <location>
        <position position="547"/>
    </location>
</feature>
<comment type="catalytic activity">
    <reaction evidence="14 19">
        <text>ATP + H2O + phospholipidSide 1 = ADP + phosphate + phospholipidSide 2.</text>
        <dbReference type="EC" id="7.6.2.1"/>
    </reaction>
</comment>
<feature type="binding site" evidence="17">
    <location>
        <position position="637"/>
    </location>
    <ligand>
        <name>ATP</name>
        <dbReference type="ChEBI" id="CHEBI:30616"/>
    </ligand>
</feature>
<dbReference type="SFLD" id="SFLDS00003">
    <property type="entry name" value="Haloacid_Dehalogenase"/>
    <property type="match status" value="1"/>
</dbReference>
<evidence type="ECO:0000313" key="24">
    <source>
        <dbReference type="EMBL" id="KAG5185933.1"/>
    </source>
</evidence>
<dbReference type="InterPro" id="IPR032631">
    <property type="entry name" value="P-type_ATPase_N"/>
</dbReference>
<dbReference type="GO" id="GO:0005886">
    <property type="term" value="C:plasma membrane"/>
    <property type="evidence" value="ECO:0007669"/>
    <property type="project" value="TreeGrafter"/>
</dbReference>
<dbReference type="InterPro" id="IPR001757">
    <property type="entry name" value="P_typ_ATPase"/>
</dbReference>
<accession>A0A836CHZ9</accession>
<gene>
    <name evidence="24" type="ORF">JKP88DRAFT_310634</name>
</gene>
<feature type="binding site" evidence="17">
    <location>
        <position position="1010"/>
    </location>
    <ligand>
        <name>ATP</name>
        <dbReference type="ChEBI" id="CHEBI:30616"/>
    </ligand>
</feature>
<dbReference type="EC" id="7.6.2.1" evidence="19"/>
<dbReference type="Gene3D" id="3.40.50.1000">
    <property type="entry name" value="HAD superfamily/HAD-like"/>
    <property type="match status" value="1"/>
</dbReference>
<keyword evidence="13" id="KW-0739">Sodium transport</keyword>
<feature type="domain" description="P-type ATPase N-terminal" evidence="22">
    <location>
        <begin position="124"/>
        <end position="168"/>
    </location>
</feature>
<dbReference type="EMBL" id="JAFCMP010000116">
    <property type="protein sequence ID" value="KAG5185933.1"/>
    <property type="molecule type" value="Genomic_DNA"/>
</dbReference>
<keyword evidence="7 17" id="KW-0067">ATP-binding</keyword>
<keyword evidence="25" id="KW-1185">Reference proteome</keyword>
<evidence type="ECO:0000256" key="12">
    <source>
        <dbReference type="ARBA" id="ARBA00023136"/>
    </source>
</evidence>
<feature type="transmembrane region" description="Helical" evidence="19">
    <location>
        <begin position="421"/>
        <end position="443"/>
    </location>
</feature>
<dbReference type="PANTHER" id="PTHR24092:SF150">
    <property type="entry name" value="PHOSPHOLIPID-TRANSPORTING ATPASE"/>
    <property type="match status" value="1"/>
</dbReference>
<dbReference type="SUPFAM" id="SSF81660">
    <property type="entry name" value="Metal cation-transporting ATPase, ATP-binding domain N"/>
    <property type="match status" value="1"/>
</dbReference>
<feature type="binding site" evidence="17">
    <location>
        <position position="547"/>
    </location>
    <ligand>
        <name>ATP</name>
        <dbReference type="ChEBI" id="CHEBI:30616"/>
    </ligand>
</feature>
<comment type="catalytic activity">
    <reaction evidence="15">
        <text>Na(+)(in) + ATP + H2O = Na(+)(out) + ADP + phosphate + H(+)</text>
        <dbReference type="Rhea" id="RHEA:14633"/>
        <dbReference type="ChEBI" id="CHEBI:15377"/>
        <dbReference type="ChEBI" id="CHEBI:15378"/>
        <dbReference type="ChEBI" id="CHEBI:29101"/>
        <dbReference type="ChEBI" id="CHEBI:30616"/>
        <dbReference type="ChEBI" id="CHEBI:43474"/>
        <dbReference type="ChEBI" id="CHEBI:456216"/>
        <dbReference type="EC" id="7.2.2.3"/>
    </reaction>
    <physiologicalReaction direction="left-to-right" evidence="15">
        <dbReference type="Rhea" id="RHEA:14634"/>
    </physiologicalReaction>
</comment>
<dbReference type="OrthoDB" id="377733at2759"/>
<dbReference type="SFLD" id="SFLDG00002">
    <property type="entry name" value="C1.7:_P-type_atpase_like"/>
    <property type="match status" value="1"/>
</dbReference>
<dbReference type="Pfam" id="PF16212">
    <property type="entry name" value="PhoLip_ATPase_C"/>
    <property type="match status" value="1"/>
</dbReference>
<evidence type="ECO:0000259" key="23">
    <source>
        <dbReference type="Pfam" id="PF16212"/>
    </source>
</evidence>
<keyword evidence="4 19" id="KW-0812">Transmembrane</keyword>
<comment type="subcellular location">
    <subcellularLocation>
        <location evidence="2">Endomembrane system</location>
    </subcellularLocation>
    <subcellularLocation>
        <location evidence="1 19">Membrane</location>
        <topology evidence="1 19">Multi-pass membrane protein</topology>
    </subcellularLocation>
</comment>
<dbReference type="GO" id="GO:0008554">
    <property type="term" value="F:P-type sodium transporter activity"/>
    <property type="evidence" value="ECO:0007669"/>
    <property type="project" value="UniProtKB-EC"/>
</dbReference>
<keyword evidence="12 19" id="KW-0472">Membrane</keyword>
<feature type="binding site" evidence="17">
    <location>
        <position position="1009"/>
    </location>
    <ligand>
        <name>ATP</name>
        <dbReference type="ChEBI" id="CHEBI:30616"/>
    </ligand>
</feature>
<dbReference type="NCBIfam" id="TIGR01652">
    <property type="entry name" value="ATPase-Plipid"/>
    <property type="match status" value="1"/>
</dbReference>
<dbReference type="InterPro" id="IPR044492">
    <property type="entry name" value="P_typ_ATPase_HD_dom"/>
</dbReference>
<feature type="binding site" evidence="18">
    <location>
        <position position="549"/>
    </location>
    <ligand>
        <name>Mg(2+)</name>
        <dbReference type="ChEBI" id="CHEBI:18420"/>
    </ligand>
</feature>
<dbReference type="InterPro" id="IPR059000">
    <property type="entry name" value="ATPase_P-type_domA"/>
</dbReference>
<dbReference type="GO" id="GO:0140326">
    <property type="term" value="F:ATPase-coupled intramembrane lipid transporter activity"/>
    <property type="evidence" value="ECO:0007669"/>
    <property type="project" value="UniProtKB-EC"/>
</dbReference>
<keyword evidence="5 18" id="KW-0479">Metal-binding</keyword>
<feature type="binding site" evidence="17">
    <location>
        <position position="815"/>
    </location>
    <ligand>
        <name>ATP</name>
        <dbReference type="ChEBI" id="CHEBI:30616"/>
    </ligand>
</feature>
<dbReference type="SUPFAM" id="SSF56784">
    <property type="entry name" value="HAD-like"/>
    <property type="match status" value="1"/>
</dbReference>
<feature type="compositionally biased region" description="Gly residues" evidence="20">
    <location>
        <begin position="350"/>
        <end position="363"/>
    </location>
</feature>
<keyword evidence="6 17" id="KW-0547">Nucleotide-binding</keyword>
<evidence type="ECO:0000256" key="18">
    <source>
        <dbReference type="PIRSR" id="PIRSR606539-3"/>
    </source>
</evidence>
<keyword evidence="13" id="KW-0813">Transport</keyword>
<dbReference type="InterPro" id="IPR023214">
    <property type="entry name" value="HAD_sf"/>
</dbReference>
<evidence type="ECO:0000256" key="1">
    <source>
        <dbReference type="ARBA" id="ARBA00004141"/>
    </source>
</evidence>
<feature type="transmembrane region" description="Helical" evidence="19">
    <location>
        <begin position="1182"/>
        <end position="1200"/>
    </location>
</feature>
<dbReference type="InterPro" id="IPR018303">
    <property type="entry name" value="ATPase_P-typ_P_site"/>
</dbReference>
<evidence type="ECO:0000256" key="10">
    <source>
        <dbReference type="ARBA" id="ARBA00022989"/>
    </source>
</evidence>
<feature type="binding site" evidence="18">
    <location>
        <position position="1010"/>
    </location>
    <ligand>
        <name>Mg(2+)</name>
        <dbReference type="ChEBI" id="CHEBI:18420"/>
    </ligand>
</feature>
<evidence type="ECO:0000256" key="20">
    <source>
        <dbReference type="SAM" id="MobiDB-lite"/>
    </source>
</evidence>
<proteinExistence type="inferred from homology"/>
<dbReference type="SFLD" id="SFLDF00027">
    <property type="entry name" value="p-type_atpase"/>
    <property type="match status" value="1"/>
</dbReference>
<feature type="region of interest" description="Disordered" evidence="20">
    <location>
        <begin position="336"/>
        <end position="363"/>
    </location>
</feature>
<dbReference type="PRINTS" id="PR00119">
    <property type="entry name" value="CATATPASE"/>
</dbReference>
<feature type="transmembrane region" description="Helical" evidence="19">
    <location>
        <begin position="479"/>
        <end position="501"/>
    </location>
</feature>
<feature type="binding site" evidence="17">
    <location>
        <position position="814"/>
    </location>
    <ligand>
        <name>ATP</name>
        <dbReference type="ChEBI" id="CHEBI:30616"/>
    </ligand>
</feature>
<evidence type="ECO:0000256" key="17">
    <source>
        <dbReference type="PIRSR" id="PIRSR606539-2"/>
    </source>
</evidence>
<dbReference type="GO" id="GO:0016887">
    <property type="term" value="F:ATP hydrolysis activity"/>
    <property type="evidence" value="ECO:0007669"/>
    <property type="project" value="InterPro"/>
</dbReference>
<dbReference type="GO" id="GO:0045332">
    <property type="term" value="P:phospholipid translocation"/>
    <property type="evidence" value="ECO:0007669"/>
    <property type="project" value="TreeGrafter"/>
</dbReference>
<dbReference type="SUPFAM" id="SSF140860">
    <property type="entry name" value="Pseudo ankyrin repeat-like"/>
    <property type="match status" value="1"/>
</dbReference>
<feature type="binding site" evidence="17">
    <location>
        <position position="548"/>
    </location>
    <ligand>
        <name>ATP</name>
        <dbReference type="ChEBI" id="CHEBI:30616"/>
    </ligand>
</feature>
<evidence type="ECO:0000259" key="22">
    <source>
        <dbReference type="Pfam" id="PF16209"/>
    </source>
</evidence>
<dbReference type="GO" id="GO:0005524">
    <property type="term" value="F:ATP binding"/>
    <property type="evidence" value="ECO:0007669"/>
    <property type="project" value="UniProtKB-UniRule"/>
</dbReference>
<dbReference type="InterPro" id="IPR023299">
    <property type="entry name" value="ATPase_P-typ_cyto_dom_N"/>
</dbReference>
<dbReference type="InterPro" id="IPR006539">
    <property type="entry name" value="P-type_ATPase_IV"/>
</dbReference>
<keyword evidence="9 19" id="KW-1278">Translocase</keyword>
<dbReference type="InterPro" id="IPR032630">
    <property type="entry name" value="P_typ_ATPase_c"/>
</dbReference>
<comment type="caution">
    <text evidence="24">The sequence shown here is derived from an EMBL/GenBank/DDBJ whole genome shotgun (WGS) entry which is preliminary data.</text>
</comment>
<feature type="domain" description="P-type ATPase C-terminal" evidence="23">
    <location>
        <begin position="1032"/>
        <end position="1282"/>
    </location>
</feature>
<evidence type="ECO:0000256" key="14">
    <source>
        <dbReference type="ARBA" id="ARBA00034036"/>
    </source>
</evidence>
<feature type="compositionally biased region" description="Low complexity" evidence="20">
    <location>
        <begin position="1459"/>
        <end position="1479"/>
    </location>
</feature>
<dbReference type="Proteomes" id="UP000664859">
    <property type="component" value="Unassembled WGS sequence"/>
</dbReference>
<keyword evidence="13" id="KW-0406">Ion transport</keyword>
<organism evidence="24 25">
    <name type="scientific">Tribonema minus</name>
    <dbReference type="NCBI Taxonomy" id="303371"/>
    <lineage>
        <taxon>Eukaryota</taxon>
        <taxon>Sar</taxon>
        <taxon>Stramenopiles</taxon>
        <taxon>Ochrophyta</taxon>
        <taxon>PX clade</taxon>
        <taxon>Xanthophyceae</taxon>
        <taxon>Tribonematales</taxon>
        <taxon>Tribonemataceae</taxon>
        <taxon>Tribonema</taxon>
    </lineage>
</organism>
<evidence type="ECO:0000256" key="3">
    <source>
        <dbReference type="ARBA" id="ARBA00008109"/>
    </source>
</evidence>
<feature type="transmembrane region" description="Helical" evidence="19">
    <location>
        <begin position="1099"/>
        <end position="1119"/>
    </location>
</feature>
<evidence type="ECO:0000256" key="8">
    <source>
        <dbReference type="ARBA" id="ARBA00022842"/>
    </source>
</evidence>
<evidence type="ECO:0000256" key="2">
    <source>
        <dbReference type="ARBA" id="ARBA00004308"/>
    </source>
</evidence>
<name>A0A836CHZ9_9STRA</name>
<feature type="binding site" evidence="17">
    <location>
        <position position="678"/>
    </location>
    <ligand>
        <name>ATP</name>
        <dbReference type="ChEBI" id="CHEBI:30616"/>
    </ligand>
</feature>
<keyword evidence="8 18" id="KW-0460">Magnesium</keyword>
<feature type="binding site" evidence="17">
    <location>
        <position position="984"/>
    </location>
    <ligand>
        <name>ATP</name>
        <dbReference type="ChEBI" id="CHEBI:30616"/>
    </ligand>
</feature>
<dbReference type="InterPro" id="IPR008250">
    <property type="entry name" value="ATPase_P-typ_transduc_dom_A_sf"/>
</dbReference>
<dbReference type="FunFam" id="3.40.50.1000:FF:000001">
    <property type="entry name" value="Phospholipid-transporting ATPase IC"/>
    <property type="match status" value="1"/>
</dbReference>
<feature type="binding site" evidence="17">
    <location>
        <position position="813"/>
    </location>
    <ligand>
        <name>ATP</name>
        <dbReference type="ChEBI" id="CHEBI:30616"/>
    </ligand>
</feature>
<evidence type="ECO:0000256" key="6">
    <source>
        <dbReference type="ARBA" id="ARBA00022741"/>
    </source>
</evidence>
<dbReference type="Pfam" id="PF16209">
    <property type="entry name" value="PhoLip_ATPase_N"/>
    <property type="match status" value="1"/>
</dbReference>
<comment type="cofactor">
    <cofactor evidence="18">
        <name>Mg(2+)</name>
        <dbReference type="ChEBI" id="CHEBI:18420"/>
    </cofactor>
</comment>
<evidence type="ECO:0000256" key="19">
    <source>
        <dbReference type="RuleBase" id="RU362033"/>
    </source>
</evidence>
<feature type="binding site" evidence="17">
    <location>
        <position position="549"/>
    </location>
    <ligand>
        <name>ATP</name>
        <dbReference type="ChEBI" id="CHEBI:30616"/>
    </ligand>
</feature>
<feature type="binding site" evidence="18">
    <location>
        <position position="1006"/>
    </location>
    <ligand>
        <name>Mg(2+)</name>
        <dbReference type="ChEBI" id="CHEBI:18420"/>
    </ligand>
</feature>
<dbReference type="PROSITE" id="PS00154">
    <property type="entry name" value="ATPASE_E1_E2"/>
    <property type="match status" value="1"/>
</dbReference>
<feature type="transmembrane region" description="Helical" evidence="19">
    <location>
        <begin position="179"/>
        <end position="197"/>
    </location>
</feature>
<sequence length="1491" mass="161244">MLRWAHATGCRVARDTCAAAAGAGHLAVLEWAHGTGCEWDEETCNRAAAGGHLELLQWAHARGCPFGTNISLAAVLGGDLAMLQWLRDVGCAWHPRTCRLAAEVGKEYRTIDAVRGGFSVSKEQRAIPDNSIDTAKYNLITFLPRSLFEQFRRAANIYFLVISVLMVLGTYTSLFNSPLTPFSTLIPLVMVLVITMGKEGIEDLKRHRSDHLVNNRRMAEVLSTLNPGAFDRVAWRKVRVGNIVQVHNGDEIPADMVLLASSEPNGAAYVETSNIDGETNLKIRSAAPTRASPPAGPAWSSPGALHSLAMSIEYERPNPRIHFFTGTLRVAERGGTAGGVATPAPSVDSEGGGGEGGAGGAGGMREVPVDQSNVLMRGSSLKNTRWALGLVVYTGKETKIIKNARSAPSKRSNVDRVTNRIMGVIFGAMAAVTTVTLAGYLIFSTVYQSELYYLCYNPVDAPIALLAENCETETTGADAMMWFTFLILYNNFIPISLYVSLEVVNAVQADYIDQDLQMYDEEQDTPALARTSNMNADLGQVQYIFSDKTGTLTQNVMTFKRCAVGDTIYGEITEEERSKLTPMQLARVVEAPPLSELRERTPAELSFALCLALNHTVVIERDDATGDKTLQCESPDEEALVNGARQLGVEFVDREPGTVVVRVAGREQRFELLATLPFDSTRKRMSVLVRDASGRVTAYTKGADNVILERARGAANARLIAQQLGAFAEDGLRTLLLARRRVPAREYEAWAAAYREAGVAVKDRAERLAEAAAQVERDLEVLGVTAIEDKLQDDVPNTIADLGRAGIKVWVLTGDKEETAINIGYSCRLLEPHMTLIKLKERDGDPASVDRQLQGLCAHFGRLAEDDSLFQNQWGSVLRSVVPKGAKPAASKGGKRGVGEGDVEGGLGGVAAAATLPEPLLERPPARSGAESEAPMISSDALAMVVDGASLVHILGHDDKQALFLRVACMCRSVVACRVSPAQKRLLVRLVKKNVRPAPITLAIGDGANDVGMIQEAQVGVGMSGKEGRQAVNNADFAIAQFRFLRRLLLVHGHWDYRRLCKVILYSFYKNIALTFILFYYCFYSGLSGQSLYESLVYSGYNFFLALPILCVGLFDRDVNDRAAAAAPRLYRVGTHNLDLNVRVTVLWMAQAVLDSVLIFFIPVAAYGGSEAVFSAAGHHDGLYVFGTTVYSALVLCMLLKVVTITWTWNAVGAFCLAASLLLYVGFVLVYSCFVAYAYEFYGVGFALLSSAAFWLVVIQVAAVVWCVDLFITWLQSRFFPTVSHHAREFNRGLTSPEGKLMLAALATAHDDADLQRIRSASMAELSAEPSGNGAGGGGAAPELEISAQLRRDADTGRMVLSPDALRKLNDLVPGEMLRQLGIEDGGLVVPRSSYAYDHAETTTGVRTDVGEEVLRRVIVDRGGGGSGGGGDDAAALNVRIRDARAADPGAPLLPLPLLPGRGQRRSSMGTRRGSSSDGAYRGVSTEEHGT</sequence>
<keyword evidence="11" id="KW-0915">Sodium</keyword>